<name>A0ABS5S9R7_9BACT</name>
<comment type="caution">
    <text evidence="1">The sequence shown here is derived from an EMBL/GenBank/DDBJ whole genome shotgun (WGS) entry which is preliminary data.</text>
</comment>
<accession>A0ABS5S9R7</accession>
<keyword evidence="2" id="KW-1185">Reference proteome</keyword>
<gene>
    <name evidence="1" type="ORF">KI810_03575</name>
</gene>
<protein>
    <submittedName>
        <fullName evidence="1">Uncharacterized protein</fullName>
    </submittedName>
</protein>
<dbReference type="Proteomes" id="UP000756860">
    <property type="component" value="Unassembled WGS sequence"/>
</dbReference>
<evidence type="ECO:0000313" key="2">
    <source>
        <dbReference type="Proteomes" id="UP000756860"/>
    </source>
</evidence>
<proteinExistence type="predicted"/>
<evidence type="ECO:0000313" key="1">
    <source>
        <dbReference type="EMBL" id="MBT0652121.1"/>
    </source>
</evidence>
<dbReference type="EMBL" id="JAHCVK010000001">
    <property type="protein sequence ID" value="MBT0652121.1"/>
    <property type="molecule type" value="Genomic_DNA"/>
</dbReference>
<dbReference type="RefSeq" id="WP_214174083.1">
    <property type="nucleotide sequence ID" value="NZ_JAHCVK010000001.1"/>
</dbReference>
<reference evidence="1 2" key="1">
    <citation type="submission" date="2021-05" db="EMBL/GenBank/DDBJ databases">
        <title>The draft genome of Geobacter luticola JCM 17780.</title>
        <authorList>
            <person name="Xu Z."/>
            <person name="Masuda Y."/>
            <person name="Itoh H."/>
            <person name="Senoo K."/>
        </authorList>
    </citation>
    <scope>NUCLEOTIDE SEQUENCE [LARGE SCALE GENOMIC DNA]</scope>
    <source>
        <strain evidence="1 2">JCM 17780</strain>
    </source>
</reference>
<sequence>MEKLHGTSFGDGVDAWTEKPAEGDHCKIFATARQGKILPGNLRFGHWFFTTARFPEQTIFRPANGNRTPLPVNGLIFENMVYPCI</sequence>
<organism evidence="1 2">
    <name type="scientific">Geomobilimonas luticola</name>
    <dbReference type="NCBI Taxonomy" id="1114878"/>
    <lineage>
        <taxon>Bacteria</taxon>
        <taxon>Pseudomonadati</taxon>
        <taxon>Thermodesulfobacteriota</taxon>
        <taxon>Desulfuromonadia</taxon>
        <taxon>Geobacterales</taxon>
        <taxon>Geobacteraceae</taxon>
        <taxon>Geomobilimonas</taxon>
    </lineage>
</organism>